<sequence length="241" mass="27925">MEIIKKSILLQLLFCVSVPAFCQFTSYSKYHREYSYVSDVEDMSSYEIKMYNRWTSNEADDKAYSLLLLNAARAQDNLIDAPALIVAFNLYNASDDNIDEGLNQILLEIINTSPKKIKSITFKFSFERNGEPVYDVKTGDRYCVLTFGNLVRRTSSERYNDIKSSVLKTYHFLDYRNALFFKPFYNKKVTSTKLESVKVVYTDGTTTKNIAIWDEGYNNEDRLLTEGPLQPIIKFLDETKD</sequence>
<evidence type="ECO:0008006" key="4">
    <source>
        <dbReference type="Google" id="ProtNLM"/>
    </source>
</evidence>
<proteinExistence type="predicted"/>
<gene>
    <name evidence="2" type="ORF">HXN55_02645</name>
</gene>
<dbReference type="AlphaFoldDB" id="A0A9D5WYX5"/>
<dbReference type="EMBL" id="JABZTM010000017">
    <property type="protein sequence ID" value="MBF1446277.1"/>
    <property type="molecule type" value="Genomic_DNA"/>
</dbReference>
<evidence type="ECO:0000313" key="3">
    <source>
        <dbReference type="Proteomes" id="UP000787419"/>
    </source>
</evidence>
<dbReference type="RefSeq" id="WP_278489257.1">
    <property type="nucleotide sequence ID" value="NZ_CAJZDG010000060.1"/>
</dbReference>
<accession>A0A9D5WYX5</accession>
<feature type="chain" id="PRO_5038549348" description="DUF4919 domain-containing protein" evidence="1">
    <location>
        <begin position="23"/>
        <end position="241"/>
    </location>
</feature>
<evidence type="ECO:0000313" key="2">
    <source>
        <dbReference type="EMBL" id="MBF1446277.1"/>
    </source>
</evidence>
<reference evidence="2" key="1">
    <citation type="submission" date="2020-04" db="EMBL/GenBank/DDBJ databases">
        <title>Deep metagenomics examines the oral microbiome during advanced dental caries in children, revealing novel taxa and co-occurrences with host molecules.</title>
        <authorList>
            <person name="Baker J.L."/>
            <person name="Morton J.T."/>
            <person name="Dinis M."/>
            <person name="Alvarez R."/>
            <person name="Tran N.C."/>
            <person name="Knight R."/>
            <person name="Edlund A."/>
        </authorList>
    </citation>
    <scope>NUCLEOTIDE SEQUENCE</scope>
    <source>
        <strain evidence="2">JCVI_32_bin.50</strain>
    </source>
</reference>
<name>A0A9D5WYX5_9BACT</name>
<evidence type="ECO:0000256" key="1">
    <source>
        <dbReference type="SAM" id="SignalP"/>
    </source>
</evidence>
<comment type="caution">
    <text evidence="2">The sequence shown here is derived from an EMBL/GenBank/DDBJ whole genome shotgun (WGS) entry which is preliminary data.</text>
</comment>
<protein>
    <recommendedName>
        <fullName evidence="4">DUF4919 domain-containing protein</fullName>
    </recommendedName>
</protein>
<feature type="signal peptide" evidence="1">
    <location>
        <begin position="1"/>
        <end position="22"/>
    </location>
</feature>
<keyword evidence="1" id="KW-0732">Signal</keyword>
<organism evidence="2 3">
    <name type="scientific">Prevotella nigrescens</name>
    <dbReference type="NCBI Taxonomy" id="28133"/>
    <lineage>
        <taxon>Bacteria</taxon>
        <taxon>Pseudomonadati</taxon>
        <taxon>Bacteroidota</taxon>
        <taxon>Bacteroidia</taxon>
        <taxon>Bacteroidales</taxon>
        <taxon>Prevotellaceae</taxon>
        <taxon>Prevotella</taxon>
    </lineage>
</organism>
<dbReference type="Proteomes" id="UP000787419">
    <property type="component" value="Unassembled WGS sequence"/>
</dbReference>